<protein>
    <submittedName>
        <fullName evidence="2">Uncharacterized protein</fullName>
    </submittedName>
</protein>
<feature type="compositionally biased region" description="Basic and acidic residues" evidence="1">
    <location>
        <begin position="185"/>
        <end position="207"/>
    </location>
</feature>
<evidence type="ECO:0000313" key="3">
    <source>
        <dbReference type="Proteomes" id="UP000195570"/>
    </source>
</evidence>
<feature type="compositionally biased region" description="Basic and acidic residues" evidence="1">
    <location>
        <begin position="132"/>
        <end position="158"/>
    </location>
</feature>
<dbReference type="GeneID" id="92378434"/>
<gene>
    <name evidence="2" type="ORF">TEOVI_000449400</name>
</gene>
<evidence type="ECO:0000256" key="1">
    <source>
        <dbReference type="SAM" id="MobiDB-lite"/>
    </source>
</evidence>
<evidence type="ECO:0000313" key="2">
    <source>
        <dbReference type="EMBL" id="SCU72910.1"/>
    </source>
</evidence>
<feature type="compositionally biased region" description="Basic residues" evidence="1">
    <location>
        <begin position="208"/>
        <end position="226"/>
    </location>
</feature>
<dbReference type="Proteomes" id="UP000195570">
    <property type="component" value="Unassembled WGS sequence"/>
</dbReference>
<dbReference type="RefSeq" id="XP_067083360.1">
    <property type="nucleotide sequence ID" value="XM_067227259.1"/>
</dbReference>
<reference evidence="2" key="1">
    <citation type="submission" date="2016-09" db="EMBL/GenBank/DDBJ databases">
        <authorList>
            <person name="Hebert L."/>
            <person name="Moumen B."/>
        </authorList>
    </citation>
    <scope>NUCLEOTIDE SEQUENCE [LARGE SCALE GENOMIC DNA]</scope>
    <source>
        <strain evidence="2">OVI</strain>
    </source>
</reference>
<feature type="region of interest" description="Disordered" evidence="1">
    <location>
        <begin position="53"/>
        <end position="241"/>
    </location>
</feature>
<accession>A0A1G4IK65</accession>
<name>A0A1G4IK65_TRYEQ</name>
<dbReference type="AlphaFoldDB" id="A0A1G4IK65"/>
<feature type="compositionally biased region" description="Basic and acidic residues" evidence="1">
    <location>
        <begin position="227"/>
        <end position="241"/>
    </location>
</feature>
<dbReference type="EMBL" id="CZPT02001928">
    <property type="protein sequence ID" value="SCU72910.1"/>
    <property type="molecule type" value="Genomic_DNA"/>
</dbReference>
<dbReference type="VEuPathDB" id="TriTrypDB:TEOVI_000449400"/>
<sequence>MYNNDSAAGGDALQETCVDAITNMARRLDPQALTKVTQSLQDMLEENRQQVANRRGRGGYQQHQHHQQPHHFGHRGNARPPHANRQWGSNNNSRNYYQSSNGYDNGKYQRGGRPHQHNDWNASSRRHQSRGGGRDYGNRDEERVSNTNRDHSNRDGDRSPVAGNRSPPRGHREGAGARSSGPHNSKVEEENERGATEKPCEGGNERPHHGRHWGGGRGAGRVRRGERRPNGHNDAKADGPS</sequence>
<comment type="caution">
    <text evidence="2">The sequence shown here is derived from an EMBL/GenBank/DDBJ whole genome shotgun (WGS) entry which is preliminary data.</text>
</comment>
<organism evidence="2 3">
    <name type="scientific">Trypanosoma equiperdum</name>
    <dbReference type="NCBI Taxonomy" id="5694"/>
    <lineage>
        <taxon>Eukaryota</taxon>
        <taxon>Discoba</taxon>
        <taxon>Euglenozoa</taxon>
        <taxon>Kinetoplastea</taxon>
        <taxon>Metakinetoplastina</taxon>
        <taxon>Trypanosomatida</taxon>
        <taxon>Trypanosomatidae</taxon>
        <taxon>Trypanosoma</taxon>
    </lineage>
</organism>
<feature type="compositionally biased region" description="Low complexity" evidence="1">
    <location>
        <begin position="89"/>
        <end position="103"/>
    </location>
</feature>
<feature type="compositionally biased region" description="Basic residues" evidence="1">
    <location>
        <begin position="63"/>
        <end position="77"/>
    </location>
</feature>
<keyword evidence="3" id="KW-1185">Reference proteome</keyword>
<proteinExistence type="predicted"/>